<dbReference type="AlphaFoldDB" id="A0A7S8IDR5"/>
<dbReference type="RefSeq" id="WP_195169161.1">
    <property type="nucleotide sequence ID" value="NZ_CP062983.1"/>
</dbReference>
<dbReference type="PROSITE" id="PS50943">
    <property type="entry name" value="HTH_CROC1"/>
    <property type="match status" value="1"/>
</dbReference>
<dbReference type="InterPro" id="IPR001387">
    <property type="entry name" value="Cro/C1-type_HTH"/>
</dbReference>
<keyword evidence="3" id="KW-1185">Reference proteome</keyword>
<organism evidence="2 3">
    <name type="scientific">Phototrophicus methaneseepsis</name>
    <dbReference type="NCBI Taxonomy" id="2710758"/>
    <lineage>
        <taxon>Bacteria</taxon>
        <taxon>Bacillati</taxon>
        <taxon>Chloroflexota</taxon>
        <taxon>Candidatus Thermofontia</taxon>
        <taxon>Phototrophicales</taxon>
        <taxon>Phototrophicaceae</taxon>
        <taxon>Phototrophicus</taxon>
    </lineage>
</organism>
<dbReference type="Proteomes" id="UP000594468">
    <property type="component" value="Chromosome"/>
</dbReference>
<dbReference type="EMBL" id="CP062983">
    <property type="protein sequence ID" value="QPC81088.1"/>
    <property type="molecule type" value="Genomic_DNA"/>
</dbReference>
<dbReference type="KEGG" id="pmet:G4Y79_15395"/>
<dbReference type="Pfam" id="PF13443">
    <property type="entry name" value="HTH_26"/>
    <property type="match status" value="1"/>
</dbReference>
<gene>
    <name evidence="2" type="ORF">G4Y79_15395</name>
</gene>
<dbReference type="InterPro" id="IPR010982">
    <property type="entry name" value="Lambda_DNA-bd_dom_sf"/>
</dbReference>
<feature type="domain" description="HTH cro/C1-type" evidence="1">
    <location>
        <begin position="15"/>
        <end position="70"/>
    </location>
</feature>
<dbReference type="SUPFAM" id="SSF47413">
    <property type="entry name" value="lambda repressor-like DNA-binding domains"/>
    <property type="match status" value="1"/>
</dbReference>
<reference evidence="2 3" key="1">
    <citation type="submission" date="2020-02" db="EMBL/GenBank/DDBJ databases">
        <authorList>
            <person name="Zheng R.K."/>
            <person name="Sun C.M."/>
        </authorList>
    </citation>
    <scope>NUCLEOTIDE SEQUENCE [LARGE SCALE GENOMIC DNA]</scope>
    <source>
        <strain evidence="3">rifampicinis</strain>
    </source>
</reference>
<protein>
    <submittedName>
        <fullName evidence="2">Helix-turn-helix transcriptional regulator</fullName>
    </submittedName>
</protein>
<accession>A0A7S8IDR5</accession>
<evidence type="ECO:0000313" key="3">
    <source>
        <dbReference type="Proteomes" id="UP000594468"/>
    </source>
</evidence>
<dbReference type="Gene3D" id="1.10.260.40">
    <property type="entry name" value="lambda repressor-like DNA-binding domains"/>
    <property type="match status" value="1"/>
</dbReference>
<dbReference type="GO" id="GO:0003677">
    <property type="term" value="F:DNA binding"/>
    <property type="evidence" value="ECO:0007669"/>
    <property type="project" value="InterPro"/>
</dbReference>
<evidence type="ECO:0000313" key="2">
    <source>
        <dbReference type="EMBL" id="QPC81088.1"/>
    </source>
</evidence>
<sequence length="93" mass="10951">MERIVVNRTKELLAIKSRREQRRITIRDIESETGLDKSVVHRWLQNEVRRIDLHVLEGWCNYLDCEPGDILVRETVEKADESPEIINPELLTA</sequence>
<name>A0A7S8IDR5_9CHLR</name>
<proteinExistence type="predicted"/>
<evidence type="ECO:0000259" key="1">
    <source>
        <dbReference type="PROSITE" id="PS50943"/>
    </source>
</evidence>
<dbReference type="SMART" id="SM00530">
    <property type="entry name" value="HTH_XRE"/>
    <property type="match status" value="1"/>
</dbReference>